<sequence>MARVHTGESVLSRAVRIVESFHSDDSLLTVSEMARRRADRGAAVGGGIRGIAGRMPLHASTSGLVLLAH</sequence>
<comment type="caution">
    <text evidence="1">The sequence shown here is derived from an EMBL/GenBank/DDBJ whole genome shotgun (WGS) entry which is preliminary data.</text>
</comment>
<dbReference type="AlphaFoldDB" id="A0AAE4V3C9"/>
<evidence type="ECO:0000313" key="1">
    <source>
        <dbReference type="EMBL" id="MDV7267063.1"/>
    </source>
</evidence>
<name>A0AAE4V3C9_9NOCA</name>
<reference evidence="1" key="1">
    <citation type="submission" date="2023-10" db="EMBL/GenBank/DDBJ databases">
        <title>Development of a sustainable strategy for remediation of hydrocarbon-contaminated territories based on the waste exchange concept.</title>
        <authorList>
            <person name="Krivoruchko A."/>
        </authorList>
    </citation>
    <scope>NUCLEOTIDE SEQUENCE</scope>
    <source>
        <strain evidence="1">IEGM 68</strain>
    </source>
</reference>
<accession>A0AAE4V3C9</accession>
<protein>
    <submittedName>
        <fullName evidence="1">Uncharacterized protein</fullName>
    </submittedName>
</protein>
<dbReference type="EMBL" id="JAWLUP010000069">
    <property type="protein sequence ID" value="MDV7267063.1"/>
    <property type="molecule type" value="Genomic_DNA"/>
</dbReference>
<gene>
    <name evidence="1" type="ORF">R4315_21270</name>
</gene>
<evidence type="ECO:0000313" key="2">
    <source>
        <dbReference type="Proteomes" id="UP001185863"/>
    </source>
</evidence>
<organism evidence="1 2">
    <name type="scientific">Rhodococcus oxybenzonivorans</name>
    <dbReference type="NCBI Taxonomy" id="1990687"/>
    <lineage>
        <taxon>Bacteria</taxon>
        <taxon>Bacillati</taxon>
        <taxon>Actinomycetota</taxon>
        <taxon>Actinomycetes</taxon>
        <taxon>Mycobacteriales</taxon>
        <taxon>Nocardiaceae</taxon>
        <taxon>Rhodococcus</taxon>
    </lineage>
</organism>
<dbReference type="Proteomes" id="UP001185863">
    <property type="component" value="Unassembled WGS sequence"/>
</dbReference>
<proteinExistence type="predicted"/>